<evidence type="ECO:0000259" key="3">
    <source>
        <dbReference type="Pfam" id="PF12736"/>
    </source>
</evidence>
<dbReference type="Pfam" id="PF12736">
    <property type="entry name" value="CABIT"/>
    <property type="match status" value="1"/>
</dbReference>
<keyword evidence="5" id="KW-1185">Reference proteome</keyword>
<feature type="compositionally biased region" description="Polar residues" evidence="2">
    <location>
        <begin position="560"/>
        <end position="569"/>
    </location>
</feature>
<feature type="compositionally biased region" description="Low complexity" evidence="2">
    <location>
        <begin position="609"/>
        <end position="625"/>
    </location>
</feature>
<evidence type="ECO:0000256" key="1">
    <source>
        <dbReference type="ARBA" id="ARBA00022553"/>
    </source>
</evidence>
<feature type="region of interest" description="Disordered" evidence="2">
    <location>
        <begin position="1"/>
        <end position="27"/>
    </location>
</feature>
<dbReference type="PANTHER" id="PTHR14454">
    <property type="entry name" value="GRB2-ASSOCIATED AND REGULATOR OF MAPK PROTEIN FAMILY MEMBER"/>
    <property type="match status" value="1"/>
</dbReference>
<feature type="region of interest" description="Disordered" evidence="2">
    <location>
        <begin position="585"/>
        <end position="665"/>
    </location>
</feature>
<feature type="compositionally biased region" description="Polar residues" evidence="2">
    <location>
        <begin position="531"/>
        <end position="551"/>
    </location>
</feature>
<dbReference type="InterPro" id="IPR052281">
    <property type="entry name" value="GAREM"/>
</dbReference>
<dbReference type="EMBL" id="BMAT01007035">
    <property type="protein sequence ID" value="GFS24642.1"/>
    <property type="molecule type" value="Genomic_DNA"/>
</dbReference>
<feature type="domain" description="CABIT" evidence="3">
    <location>
        <begin position="41"/>
        <end position="313"/>
    </location>
</feature>
<sequence>MASPGTDHYDQNKQPPPQSPSPEWSGDSVALKDFSTKRQIPGFAKVVKGSYMTLGHSKFSFQKQHQEVFIHSVRVSVKVLAHCLRRVEGHNLVRRGGQNLYATTRLYAVDQRLAIPISYQGWFELLSEDGKSARPITSVHELSKVKPDRCLVRENIKAYIPSEEGENTFDNTKIVLAGEQLVLNGEVSLPTSSENTKIKLLRCFDSKGDIIYLSFDQKGTFTPIAGENDFTGVFSIRDVVRRFRLPLTVKLVMGVRPKVDPSKFTGLIRLDWVYTDETAFVCPIEKNHVRLLPVPKDAPLQLVAATNQQAMKSTELYRSMVMKCNRMISNYNNTLHLIVQVPEVVVKGKSGRAASNANVFSMPFQSEVSSSKSTSARSRVREERLMNEIDDLYAYVRDGGAQPKTSKFAYDSDEESYWEEPAYEPLDEFQARLRALDAGEKVTYHSKYQPTDPTQLRLDLELAGSKRSNDNVHSLTNGSPISVKPPDVLPNQPASTSTLPPTPISAITPPGNSPPVPPATNPPRFPHGRPSSENITTVSNLGMVSSLQVPDSPSIRKLPDSTSGQQPSSPLAGVGKRAFFHSKSVGDVHQTARHSKPNRPPSSRRRSGGQDSYSNSGSSSGNSRNLARDFKDSDISSLTRAGSSGSSGGRAPVSNVRKRLQTLYL</sequence>
<feature type="compositionally biased region" description="Polar residues" evidence="2">
    <location>
        <begin position="471"/>
        <end position="480"/>
    </location>
</feature>
<comment type="caution">
    <text evidence="4">The sequence shown here is derived from an EMBL/GenBank/DDBJ whole genome shotgun (WGS) entry which is preliminary data.</text>
</comment>
<dbReference type="Proteomes" id="UP000762676">
    <property type="component" value="Unassembled WGS sequence"/>
</dbReference>
<organism evidence="4 5">
    <name type="scientific">Elysia marginata</name>
    <dbReference type="NCBI Taxonomy" id="1093978"/>
    <lineage>
        <taxon>Eukaryota</taxon>
        <taxon>Metazoa</taxon>
        <taxon>Spiralia</taxon>
        <taxon>Lophotrochozoa</taxon>
        <taxon>Mollusca</taxon>
        <taxon>Gastropoda</taxon>
        <taxon>Heterobranchia</taxon>
        <taxon>Euthyneura</taxon>
        <taxon>Panpulmonata</taxon>
        <taxon>Sacoglossa</taxon>
        <taxon>Placobranchoidea</taxon>
        <taxon>Plakobranchidae</taxon>
        <taxon>Elysia</taxon>
    </lineage>
</organism>
<accession>A0AAV4JUP7</accession>
<dbReference type="PANTHER" id="PTHR14454:SF11">
    <property type="entry name" value="SERRANO, ISOFORM F"/>
    <property type="match status" value="1"/>
</dbReference>
<name>A0AAV4JUP7_9GAST</name>
<reference evidence="4 5" key="1">
    <citation type="journal article" date="2021" name="Elife">
        <title>Chloroplast acquisition without the gene transfer in kleptoplastic sea slugs, Plakobranchus ocellatus.</title>
        <authorList>
            <person name="Maeda T."/>
            <person name="Takahashi S."/>
            <person name="Yoshida T."/>
            <person name="Shimamura S."/>
            <person name="Takaki Y."/>
            <person name="Nagai Y."/>
            <person name="Toyoda A."/>
            <person name="Suzuki Y."/>
            <person name="Arimoto A."/>
            <person name="Ishii H."/>
            <person name="Satoh N."/>
            <person name="Nishiyama T."/>
            <person name="Hasebe M."/>
            <person name="Maruyama T."/>
            <person name="Minagawa J."/>
            <person name="Obokata J."/>
            <person name="Shigenobu S."/>
        </authorList>
    </citation>
    <scope>NUCLEOTIDE SEQUENCE [LARGE SCALE GENOMIC DNA]</scope>
</reference>
<protein>
    <submittedName>
        <fullName evidence="4">GRB2-associated and regulator of MAPK protein</fullName>
    </submittedName>
</protein>
<keyword evidence="1" id="KW-0597">Phosphoprotein</keyword>
<gene>
    <name evidence="4" type="ORF">ElyMa_003421100</name>
</gene>
<feature type="compositionally biased region" description="Basic residues" evidence="2">
    <location>
        <begin position="656"/>
        <end position="665"/>
    </location>
</feature>
<feature type="compositionally biased region" description="Basic residues" evidence="2">
    <location>
        <begin position="591"/>
        <end position="607"/>
    </location>
</feature>
<feature type="region of interest" description="Disordered" evidence="2">
    <location>
        <begin position="467"/>
        <end position="573"/>
    </location>
</feature>
<feature type="compositionally biased region" description="Pro residues" evidence="2">
    <location>
        <begin position="511"/>
        <end position="525"/>
    </location>
</feature>
<evidence type="ECO:0000313" key="5">
    <source>
        <dbReference type="Proteomes" id="UP000762676"/>
    </source>
</evidence>
<dbReference type="InterPro" id="IPR025946">
    <property type="entry name" value="CABIT_dom"/>
</dbReference>
<evidence type="ECO:0000256" key="2">
    <source>
        <dbReference type="SAM" id="MobiDB-lite"/>
    </source>
</evidence>
<proteinExistence type="predicted"/>
<evidence type="ECO:0000313" key="4">
    <source>
        <dbReference type="EMBL" id="GFS24642.1"/>
    </source>
</evidence>
<dbReference type="AlphaFoldDB" id="A0AAV4JUP7"/>